<feature type="signal peptide" evidence="1">
    <location>
        <begin position="1"/>
        <end position="21"/>
    </location>
</feature>
<dbReference type="Proteomes" id="UP001595075">
    <property type="component" value="Unassembled WGS sequence"/>
</dbReference>
<proteinExistence type="predicted"/>
<evidence type="ECO:0000313" key="2">
    <source>
        <dbReference type="EMBL" id="KAL2075869.1"/>
    </source>
</evidence>
<evidence type="ECO:0000313" key="3">
    <source>
        <dbReference type="Proteomes" id="UP001595075"/>
    </source>
</evidence>
<name>A0ABR4D1B2_9HELO</name>
<feature type="chain" id="PRO_5045910048" description="Cyanovirin-N domain-containing protein" evidence="1">
    <location>
        <begin position="22"/>
        <end position="129"/>
    </location>
</feature>
<sequence length="129" mass="14294">MHFTSTLLTVALIATGSTTYATCYDSGVGSHSVSNIIQVEGAIRDLCQNGALAGYFNEGQSKQICVPVNDGNIHFEVQTRWLGRGGLTLRNDDCLWRLNDVLHRCYGQGGEIDQYDWFFRVDPQEGKSC</sequence>
<comment type="caution">
    <text evidence="2">The sequence shown here is derived from an EMBL/GenBank/DDBJ whole genome shotgun (WGS) entry which is preliminary data.</text>
</comment>
<gene>
    <name evidence="2" type="ORF">VTL71DRAFT_812</name>
</gene>
<accession>A0ABR4D1B2</accession>
<dbReference type="EMBL" id="JAZHXI010000001">
    <property type="protein sequence ID" value="KAL2075869.1"/>
    <property type="molecule type" value="Genomic_DNA"/>
</dbReference>
<reference evidence="2 3" key="1">
    <citation type="journal article" date="2024" name="Commun. Biol.">
        <title>Comparative genomic analysis of thermophilic fungi reveals convergent evolutionary adaptations and gene losses.</title>
        <authorList>
            <person name="Steindorff A.S."/>
            <person name="Aguilar-Pontes M.V."/>
            <person name="Robinson A.J."/>
            <person name="Andreopoulos B."/>
            <person name="LaButti K."/>
            <person name="Kuo A."/>
            <person name="Mondo S."/>
            <person name="Riley R."/>
            <person name="Otillar R."/>
            <person name="Haridas S."/>
            <person name="Lipzen A."/>
            <person name="Grimwood J."/>
            <person name="Schmutz J."/>
            <person name="Clum A."/>
            <person name="Reid I.D."/>
            <person name="Moisan M.C."/>
            <person name="Butler G."/>
            <person name="Nguyen T.T.M."/>
            <person name="Dewar K."/>
            <person name="Conant G."/>
            <person name="Drula E."/>
            <person name="Henrissat B."/>
            <person name="Hansel C."/>
            <person name="Singer S."/>
            <person name="Hutchinson M.I."/>
            <person name="de Vries R.P."/>
            <person name="Natvig D.O."/>
            <person name="Powell A.J."/>
            <person name="Tsang A."/>
            <person name="Grigoriev I.V."/>
        </authorList>
    </citation>
    <scope>NUCLEOTIDE SEQUENCE [LARGE SCALE GENOMIC DNA]</scope>
    <source>
        <strain evidence="2 3">CBS 494.80</strain>
    </source>
</reference>
<evidence type="ECO:0008006" key="4">
    <source>
        <dbReference type="Google" id="ProtNLM"/>
    </source>
</evidence>
<evidence type="ECO:0000256" key="1">
    <source>
        <dbReference type="SAM" id="SignalP"/>
    </source>
</evidence>
<keyword evidence="1" id="KW-0732">Signal</keyword>
<protein>
    <recommendedName>
        <fullName evidence="4">Cyanovirin-N domain-containing protein</fullName>
    </recommendedName>
</protein>
<organism evidence="2 3">
    <name type="scientific">Oculimacula yallundae</name>
    <dbReference type="NCBI Taxonomy" id="86028"/>
    <lineage>
        <taxon>Eukaryota</taxon>
        <taxon>Fungi</taxon>
        <taxon>Dikarya</taxon>
        <taxon>Ascomycota</taxon>
        <taxon>Pezizomycotina</taxon>
        <taxon>Leotiomycetes</taxon>
        <taxon>Helotiales</taxon>
        <taxon>Ploettnerulaceae</taxon>
        <taxon>Oculimacula</taxon>
    </lineage>
</organism>
<keyword evidence="3" id="KW-1185">Reference proteome</keyword>